<evidence type="ECO:0000259" key="1">
    <source>
        <dbReference type="PROSITE" id="PS51707"/>
    </source>
</evidence>
<dbReference type="InterPro" id="IPR033469">
    <property type="entry name" value="CYTH-like_dom_sf"/>
</dbReference>
<dbReference type="Pfam" id="PF01928">
    <property type="entry name" value="CYTH"/>
    <property type="match status" value="1"/>
</dbReference>
<feature type="domain" description="CHAD" evidence="2">
    <location>
        <begin position="224"/>
        <end position="508"/>
    </location>
</feature>
<dbReference type="InterPro" id="IPR038186">
    <property type="entry name" value="CHAD_dom_sf"/>
</dbReference>
<feature type="domain" description="CYTH" evidence="1">
    <location>
        <begin position="5"/>
        <end position="206"/>
    </location>
</feature>
<dbReference type="InterPro" id="IPR023577">
    <property type="entry name" value="CYTH_domain"/>
</dbReference>
<accession>A0ABY7M5X6</accession>
<protein>
    <submittedName>
        <fullName evidence="3">CHAD domain-containing protein</fullName>
    </submittedName>
</protein>
<dbReference type="InterPro" id="IPR007899">
    <property type="entry name" value="CHAD_dom"/>
</dbReference>
<dbReference type="Proteomes" id="UP001212803">
    <property type="component" value="Chromosome"/>
</dbReference>
<keyword evidence="4" id="KW-1185">Reference proteome</keyword>
<dbReference type="RefSeq" id="WP_270056073.1">
    <property type="nucleotide sequence ID" value="NZ_CP115149.1"/>
</dbReference>
<dbReference type="Pfam" id="PF05235">
    <property type="entry name" value="CHAD"/>
    <property type="match status" value="1"/>
</dbReference>
<proteinExistence type="predicted"/>
<evidence type="ECO:0000259" key="2">
    <source>
        <dbReference type="PROSITE" id="PS51708"/>
    </source>
</evidence>
<evidence type="ECO:0000313" key="3">
    <source>
        <dbReference type="EMBL" id="WBL35547.1"/>
    </source>
</evidence>
<dbReference type="SMART" id="SM01118">
    <property type="entry name" value="CYTH"/>
    <property type="match status" value="1"/>
</dbReference>
<dbReference type="PROSITE" id="PS51707">
    <property type="entry name" value="CYTH"/>
    <property type="match status" value="1"/>
</dbReference>
<gene>
    <name evidence="3" type="ORF">O0235_12295</name>
</gene>
<organism evidence="3 4">
    <name type="scientific">Tepidiforma flava</name>
    <dbReference type="NCBI Taxonomy" id="3004094"/>
    <lineage>
        <taxon>Bacteria</taxon>
        <taxon>Bacillati</taxon>
        <taxon>Chloroflexota</taxon>
        <taxon>Tepidiformia</taxon>
        <taxon>Tepidiformales</taxon>
        <taxon>Tepidiformaceae</taxon>
        <taxon>Tepidiforma</taxon>
    </lineage>
</organism>
<dbReference type="PANTHER" id="PTHR39339:SF1">
    <property type="entry name" value="CHAD DOMAIN-CONTAINING PROTEIN"/>
    <property type="match status" value="1"/>
</dbReference>
<reference evidence="3 4" key="1">
    <citation type="journal article" date="2023" name="ISME J.">
        <title>Thermophilic Dehalococcoidia with unusual traits shed light on an unexpected past.</title>
        <authorList>
            <person name="Palmer M."/>
            <person name="Covington J.K."/>
            <person name="Zhou E.M."/>
            <person name="Thomas S.C."/>
            <person name="Habib N."/>
            <person name="Seymour C.O."/>
            <person name="Lai D."/>
            <person name="Johnston J."/>
            <person name="Hashimi A."/>
            <person name="Jiao J.Y."/>
            <person name="Muok A.R."/>
            <person name="Liu L."/>
            <person name="Xian W.D."/>
            <person name="Zhi X.Y."/>
            <person name="Li M.M."/>
            <person name="Silva L.P."/>
            <person name="Bowen B.P."/>
            <person name="Louie K."/>
            <person name="Briegel A."/>
            <person name="Pett-Ridge J."/>
            <person name="Weber P.K."/>
            <person name="Tocheva E.I."/>
            <person name="Woyke T."/>
            <person name="Northen T.R."/>
            <person name="Mayali X."/>
            <person name="Li W.J."/>
            <person name="Hedlund B.P."/>
        </authorList>
    </citation>
    <scope>NUCLEOTIDE SEQUENCE [LARGE SCALE GENOMIC DNA]</scope>
    <source>
        <strain evidence="3 4">YIM 72310</strain>
    </source>
</reference>
<dbReference type="EMBL" id="CP115149">
    <property type="protein sequence ID" value="WBL35547.1"/>
    <property type="molecule type" value="Genomic_DNA"/>
</dbReference>
<dbReference type="Gene3D" id="2.40.320.10">
    <property type="entry name" value="Hypothetical Protein Pfu-838710-001"/>
    <property type="match status" value="1"/>
</dbReference>
<name>A0ABY7M5X6_9CHLR</name>
<dbReference type="Gene3D" id="1.40.20.10">
    <property type="entry name" value="CHAD domain"/>
    <property type="match status" value="1"/>
</dbReference>
<dbReference type="PROSITE" id="PS51708">
    <property type="entry name" value="CHAD"/>
    <property type="match status" value="1"/>
</dbReference>
<dbReference type="SUPFAM" id="SSF55154">
    <property type="entry name" value="CYTH-like phosphatases"/>
    <property type="match status" value="1"/>
</dbReference>
<sequence length="538" mass="59882">MTSPALEVEWQFAALDTRPVGRWLQSSAPDGYTVEPLAAQSLDDTYLDTPDWRIHRAGYTCRVRAKADGAELTLKSMAEPQEGIRSRREITAPLPGPEADPRAAPGEAGAALRALCGRQPLEPLFRLLTTRQRFRLADAAGALGEIALDDTAIPVAGDEPVRLARVEVEVDAAALDRARPFVEALAAACSLGPAGTSKFEAALIATGRRPPEPPSFGPETVDPSMTAGQVAYAVLRKQFRVFLQNEPGTRLGEDIEALHDMRVATRRLRAAMATFRPFLSPRMLAFRDEFGQVARALGEVRDLDVQLERMDEWRAEFPAERAHLLDGIERLLRKRREAARRRMLQVLDSRRYERLCARFATALRSGPPRSFAPGRTPVLAVAPDLVERRYRKVRKLGDRIKKSSPPEAYHLLRIEAKKLRYALEFVGNGIYGKPALEFSARVTALQDLLGLHQDAYVAIDMLEELAASSGRRLEPATLMAMGMLAERYRAHAEELRAKFPQVYRQLGGPEWKKLLRLMEAQRPLEPAPARARPAADRS</sequence>
<dbReference type="PANTHER" id="PTHR39339">
    <property type="entry name" value="SLR1444 PROTEIN"/>
    <property type="match status" value="1"/>
</dbReference>
<evidence type="ECO:0000313" key="4">
    <source>
        <dbReference type="Proteomes" id="UP001212803"/>
    </source>
</evidence>
<dbReference type="SMART" id="SM00880">
    <property type="entry name" value="CHAD"/>
    <property type="match status" value="1"/>
</dbReference>